<dbReference type="RefSeq" id="WP_244714589.1">
    <property type="nucleotide sequence ID" value="NZ_CP095049.1"/>
</dbReference>
<evidence type="ECO:0000313" key="2">
    <source>
        <dbReference type="Proteomes" id="UP000831785"/>
    </source>
</evidence>
<reference evidence="1 2" key="1">
    <citation type="submission" date="2022-04" db="EMBL/GenBank/DDBJ databases">
        <title>Hymenobacter sp. isolated from the air.</title>
        <authorList>
            <person name="Won M."/>
            <person name="Lee C.-M."/>
            <person name="Woen H.-Y."/>
            <person name="Kwon S.-W."/>
        </authorList>
    </citation>
    <scope>NUCLEOTIDE SEQUENCE [LARGE SCALE GENOMIC DNA]</scope>
    <source>
        <strain evidence="2">5116 S-27</strain>
    </source>
</reference>
<dbReference type="EMBL" id="CP095049">
    <property type="protein sequence ID" value="UOQ51379.1"/>
    <property type="molecule type" value="Genomic_DNA"/>
</dbReference>
<proteinExistence type="predicted"/>
<evidence type="ECO:0000313" key="1">
    <source>
        <dbReference type="EMBL" id="UOQ51379.1"/>
    </source>
</evidence>
<organism evidence="1 2">
    <name type="scientific">Hymenobacter cellulosivorans</name>
    <dbReference type="NCBI Taxonomy" id="2932249"/>
    <lineage>
        <taxon>Bacteria</taxon>
        <taxon>Pseudomonadati</taxon>
        <taxon>Bacteroidota</taxon>
        <taxon>Cytophagia</taxon>
        <taxon>Cytophagales</taxon>
        <taxon>Hymenobacteraceae</taxon>
        <taxon>Hymenobacter</taxon>
    </lineage>
</organism>
<gene>
    <name evidence="1" type="ORF">MUN80_16615</name>
</gene>
<protein>
    <recommendedName>
        <fullName evidence="3">Lipoprotein</fullName>
    </recommendedName>
</protein>
<dbReference type="Proteomes" id="UP000831785">
    <property type="component" value="Chromosome"/>
</dbReference>
<evidence type="ECO:0008006" key="3">
    <source>
        <dbReference type="Google" id="ProtNLM"/>
    </source>
</evidence>
<keyword evidence="2" id="KW-1185">Reference proteome</keyword>
<sequence>MIKIFANGHRSASFGLVLALLAGSGCKKVEDIVKPKLPEATQEGKGTFGCMVDGTLWLPFVQHTLDSKLEADYAFTGGGIFHLRAEQEPEGKPYQYIHLSVLNQPGIPLKLGTYTAATGFEARLEAGNEFVTTPAGPATLTITKVEPHTEKMPTGGEVRYTIVAGTFEFEATHAASGQKAKLTEGRFDVKAY</sequence>
<name>A0ABY4F4J3_9BACT</name>
<dbReference type="PROSITE" id="PS51257">
    <property type="entry name" value="PROKAR_LIPOPROTEIN"/>
    <property type="match status" value="1"/>
</dbReference>
<accession>A0ABY4F4J3</accession>